<keyword evidence="10 21" id="KW-1133">Transmembrane helix</keyword>
<dbReference type="PROSITE" id="PS00086">
    <property type="entry name" value="CYTOCHROME_P450"/>
    <property type="match status" value="1"/>
</dbReference>
<evidence type="ECO:0000256" key="7">
    <source>
        <dbReference type="ARBA" id="ARBA00022692"/>
    </source>
</evidence>
<dbReference type="Pfam" id="PF00067">
    <property type="entry name" value="p450"/>
    <property type="match status" value="2"/>
</dbReference>
<reference evidence="22" key="1">
    <citation type="submission" date="2020-11" db="EMBL/GenBank/DDBJ databases">
        <authorList>
            <person name="Tran Van P."/>
        </authorList>
    </citation>
    <scope>NUCLEOTIDE SEQUENCE</scope>
</reference>
<evidence type="ECO:0000256" key="3">
    <source>
        <dbReference type="ARBA" id="ARBA00010617"/>
    </source>
</evidence>
<keyword evidence="12 18" id="KW-0408">Iron</keyword>
<keyword evidence="13 19" id="KW-0503">Monooxygenase</keyword>
<evidence type="ECO:0000256" key="15">
    <source>
        <dbReference type="ARBA" id="ARBA00023136"/>
    </source>
</evidence>
<feature type="binding site" description="axial binding residue" evidence="18">
    <location>
        <position position="593"/>
    </location>
    <ligand>
        <name>heme</name>
        <dbReference type="ChEBI" id="CHEBI:30413"/>
    </ligand>
    <ligandPart>
        <name>Fe</name>
        <dbReference type="ChEBI" id="CHEBI:18248"/>
    </ligandPart>
</feature>
<evidence type="ECO:0000256" key="12">
    <source>
        <dbReference type="ARBA" id="ARBA00023004"/>
    </source>
</evidence>
<evidence type="ECO:0000256" key="5">
    <source>
        <dbReference type="ARBA" id="ARBA00022617"/>
    </source>
</evidence>
<dbReference type="PRINTS" id="PR00385">
    <property type="entry name" value="P450"/>
</dbReference>
<comment type="similarity">
    <text evidence="3 19">Belongs to the cytochrome P450 family.</text>
</comment>
<protein>
    <recommendedName>
        <fullName evidence="24">Very-long-chain 3-oxoacyl-CoA synthase</fullName>
    </recommendedName>
</protein>
<dbReference type="GO" id="GO:0020037">
    <property type="term" value="F:heme binding"/>
    <property type="evidence" value="ECO:0007669"/>
    <property type="project" value="InterPro"/>
</dbReference>
<evidence type="ECO:0000256" key="16">
    <source>
        <dbReference type="ARBA" id="ARBA00023160"/>
    </source>
</evidence>
<feature type="transmembrane region" description="Helical" evidence="21">
    <location>
        <begin position="110"/>
        <end position="132"/>
    </location>
</feature>
<dbReference type="OrthoDB" id="434092at2759"/>
<dbReference type="GO" id="GO:0005789">
    <property type="term" value="C:endoplasmic reticulum membrane"/>
    <property type="evidence" value="ECO:0007669"/>
    <property type="project" value="UniProtKB-SubCell"/>
</dbReference>
<keyword evidence="16" id="KW-0275">Fatty acid biosynthesis</keyword>
<evidence type="ECO:0000256" key="6">
    <source>
        <dbReference type="ARBA" id="ARBA00022679"/>
    </source>
</evidence>
<comment type="function">
    <text evidence="1">May be involved in the metabolism of insect hormones and in the breakdown of synthetic insecticides.</text>
</comment>
<dbReference type="Pfam" id="PF01151">
    <property type="entry name" value="ELO"/>
    <property type="match status" value="1"/>
</dbReference>
<dbReference type="AlphaFoldDB" id="A0A7R9M3H3"/>
<comment type="cofactor">
    <cofactor evidence="18">
        <name>heme</name>
        <dbReference type="ChEBI" id="CHEBI:30413"/>
    </cofactor>
</comment>
<name>A0A7R9M3H3_9ACAR</name>
<evidence type="ECO:0000256" key="20">
    <source>
        <dbReference type="SAM" id="MobiDB-lite"/>
    </source>
</evidence>
<evidence type="ECO:0000256" key="10">
    <source>
        <dbReference type="ARBA" id="ARBA00022989"/>
    </source>
</evidence>
<evidence type="ECO:0008006" key="24">
    <source>
        <dbReference type="Google" id="ProtNLM"/>
    </source>
</evidence>
<evidence type="ECO:0000256" key="18">
    <source>
        <dbReference type="PIRSR" id="PIRSR602403-1"/>
    </source>
</evidence>
<dbReference type="InterPro" id="IPR036396">
    <property type="entry name" value="Cyt_P450_sf"/>
</dbReference>
<feature type="transmembrane region" description="Helical" evidence="21">
    <location>
        <begin position="74"/>
        <end position="98"/>
    </location>
</feature>
<dbReference type="PANTHER" id="PTHR24302">
    <property type="entry name" value="CYTOCHROME P450 FAMILY 3"/>
    <property type="match status" value="1"/>
</dbReference>
<dbReference type="GO" id="GO:0008395">
    <property type="term" value="F:steroid hydroxylase activity"/>
    <property type="evidence" value="ECO:0007669"/>
    <property type="project" value="TreeGrafter"/>
</dbReference>
<evidence type="ECO:0000256" key="14">
    <source>
        <dbReference type="ARBA" id="ARBA00023098"/>
    </source>
</evidence>
<keyword evidence="11 19" id="KW-0560">Oxidoreductase</keyword>
<evidence type="ECO:0000256" key="1">
    <source>
        <dbReference type="ARBA" id="ARBA00003690"/>
    </source>
</evidence>
<evidence type="ECO:0000313" key="23">
    <source>
        <dbReference type="Proteomes" id="UP000728032"/>
    </source>
</evidence>
<evidence type="ECO:0000256" key="9">
    <source>
        <dbReference type="ARBA" id="ARBA00022832"/>
    </source>
</evidence>
<evidence type="ECO:0000256" key="11">
    <source>
        <dbReference type="ARBA" id="ARBA00023002"/>
    </source>
</evidence>
<dbReference type="InterPro" id="IPR050705">
    <property type="entry name" value="Cytochrome_P450_3A"/>
</dbReference>
<evidence type="ECO:0000256" key="4">
    <source>
        <dbReference type="ARBA" id="ARBA00022516"/>
    </source>
</evidence>
<dbReference type="InterPro" id="IPR002076">
    <property type="entry name" value="ELO_fam"/>
</dbReference>
<keyword evidence="8 18" id="KW-0479">Metal-binding</keyword>
<evidence type="ECO:0000313" key="22">
    <source>
        <dbReference type="EMBL" id="CAD7652882.1"/>
    </source>
</evidence>
<dbReference type="Proteomes" id="UP000728032">
    <property type="component" value="Unassembled WGS sequence"/>
</dbReference>
<dbReference type="GO" id="GO:0009922">
    <property type="term" value="F:fatty acid elongase activity"/>
    <property type="evidence" value="ECO:0007669"/>
    <property type="project" value="InterPro"/>
</dbReference>
<feature type="non-terminal residue" evidence="22">
    <location>
        <position position="1"/>
    </location>
</feature>
<feature type="region of interest" description="Disordered" evidence="20">
    <location>
        <begin position="415"/>
        <end position="443"/>
    </location>
</feature>
<dbReference type="SUPFAM" id="SSF48264">
    <property type="entry name" value="Cytochrome P450"/>
    <property type="match status" value="1"/>
</dbReference>
<keyword evidence="5 18" id="KW-0349">Heme</keyword>
<keyword evidence="23" id="KW-1185">Reference proteome</keyword>
<evidence type="ECO:0000256" key="13">
    <source>
        <dbReference type="ARBA" id="ARBA00023033"/>
    </source>
</evidence>
<evidence type="ECO:0000256" key="17">
    <source>
        <dbReference type="ARBA" id="ARBA00043906"/>
    </source>
</evidence>
<proteinExistence type="inferred from homology"/>
<comment type="subcellular location">
    <subcellularLocation>
        <location evidence="2">Membrane</location>
        <topology evidence="2">Multi-pass membrane protein</topology>
    </subcellularLocation>
</comment>
<keyword evidence="6" id="KW-0808">Transferase</keyword>
<dbReference type="GO" id="GO:0006633">
    <property type="term" value="P:fatty acid biosynthetic process"/>
    <property type="evidence" value="ECO:0007669"/>
    <property type="project" value="UniProtKB-KW"/>
</dbReference>
<organism evidence="22">
    <name type="scientific">Oppiella nova</name>
    <dbReference type="NCBI Taxonomy" id="334625"/>
    <lineage>
        <taxon>Eukaryota</taxon>
        <taxon>Metazoa</taxon>
        <taxon>Ecdysozoa</taxon>
        <taxon>Arthropoda</taxon>
        <taxon>Chelicerata</taxon>
        <taxon>Arachnida</taxon>
        <taxon>Acari</taxon>
        <taxon>Acariformes</taxon>
        <taxon>Sarcoptiformes</taxon>
        <taxon>Oribatida</taxon>
        <taxon>Brachypylina</taxon>
        <taxon>Oppioidea</taxon>
        <taxon>Oppiidae</taxon>
        <taxon>Oppiella</taxon>
    </lineage>
</organism>
<evidence type="ECO:0000256" key="8">
    <source>
        <dbReference type="ARBA" id="ARBA00022723"/>
    </source>
</evidence>
<gene>
    <name evidence="22" type="ORF">ONB1V03_LOCUS9540</name>
</gene>
<dbReference type="EMBL" id="OC920847">
    <property type="protein sequence ID" value="CAD7652882.1"/>
    <property type="molecule type" value="Genomic_DNA"/>
</dbReference>
<dbReference type="PRINTS" id="PR00465">
    <property type="entry name" value="EP450IV"/>
</dbReference>
<dbReference type="GO" id="GO:0005506">
    <property type="term" value="F:iron ion binding"/>
    <property type="evidence" value="ECO:0007669"/>
    <property type="project" value="InterPro"/>
</dbReference>
<accession>A0A7R9M3H3</accession>
<keyword evidence="15 21" id="KW-0472">Membrane</keyword>
<keyword evidence="9" id="KW-0276">Fatty acid metabolism</keyword>
<dbReference type="InterPro" id="IPR001128">
    <property type="entry name" value="Cyt_P450"/>
</dbReference>
<dbReference type="PANTHER" id="PTHR24302:SF15">
    <property type="entry name" value="FATTY-ACID PEROXYGENASE"/>
    <property type="match status" value="1"/>
</dbReference>
<evidence type="ECO:0000256" key="2">
    <source>
        <dbReference type="ARBA" id="ARBA00004141"/>
    </source>
</evidence>
<dbReference type="InterPro" id="IPR017972">
    <property type="entry name" value="Cyt_P450_CS"/>
</dbReference>
<dbReference type="GO" id="GO:0016705">
    <property type="term" value="F:oxidoreductase activity, acting on paired donors, with incorporation or reduction of molecular oxygen"/>
    <property type="evidence" value="ECO:0007669"/>
    <property type="project" value="InterPro"/>
</dbReference>
<keyword evidence="4" id="KW-0444">Lipid biosynthesis</keyword>
<dbReference type="EMBL" id="CAJPVJ010006022">
    <property type="protein sequence ID" value="CAG2170069.1"/>
    <property type="molecule type" value="Genomic_DNA"/>
</dbReference>
<keyword evidence="14" id="KW-0443">Lipid metabolism</keyword>
<dbReference type="Gene3D" id="1.10.630.10">
    <property type="entry name" value="Cytochrome P450"/>
    <property type="match status" value="2"/>
</dbReference>
<sequence length="597" mass="68865">YEFPSREDTSPQTLRYIDVEILYGYTKCMDLLDIIFLVLRKEGSHLTFLHLYHHFMLSVFCWILAKLMPTYQPIILLVVLNTPVHTMMYSYYALSALGPTVHRFLWWKRYITVAQILKFLTLVTYGIFSAILGTGFPTVGWQYWFGWVQSPLFLCLFCSQLIVNAADELCLATMSKIAGTGVHGIQTTSAADKQKFDMILSIARKRLAFKATDIFRINIEMFLRWWFTYWSRHGVPGPNFMEYELLYTIHHDYTVKAVQKYGRVYGAYTVTGRMLVVNEPDLLRDILVRDFHVFADHRHIGPGSEKVSKHMYFMPGDDDWKRVRSIVSAAFTSGKVRAMMAHRMLSMDGGFRILFLLLAPWLAKLLKLELFDTNSVDYFDELTKQILKERKAKHPGVQSKRRTDFIQVMIDSEKSDNDLGYNTHSDGEPDPGSTDAPTKRPTNRKITAEEMAAQGIAFFFAGFDTTAAALTHVIYHLSVHPECQQILYDELKTCDDFTYETLGHLKYLNAVINETLRLTPSITRMQRECLQDYNLGNTGITIPKGASVEIYPYAIHRDPDYWPNPNDFLPDRWFKPSHHPYAYLPFGGGPRLCVGQR</sequence>
<evidence type="ECO:0000256" key="21">
    <source>
        <dbReference type="SAM" id="Phobius"/>
    </source>
</evidence>
<keyword evidence="7 21" id="KW-0812">Transmembrane</keyword>
<dbReference type="InterPro" id="IPR002403">
    <property type="entry name" value="Cyt_P450_E_grp-IV"/>
</dbReference>
<comment type="function">
    <text evidence="17">Cytochromes P450 are a group of heme-thiolate monooxygenases. They oxidize a variety of structurally unrelated compounds, including steroids, fatty acids, and xenobiotics.</text>
</comment>
<evidence type="ECO:0000256" key="19">
    <source>
        <dbReference type="RuleBase" id="RU000461"/>
    </source>
</evidence>